<dbReference type="STRING" id="1121393.SAMN02745216_05005"/>
<dbReference type="EMBL" id="FQZU01000059">
    <property type="protein sequence ID" value="SHL31690.1"/>
    <property type="molecule type" value="Genomic_DNA"/>
</dbReference>
<organism evidence="1 2">
    <name type="scientific">Desulfatibacillum alkenivorans DSM 16219</name>
    <dbReference type="NCBI Taxonomy" id="1121393"/>
    <lineage>
        <taxon>Bacteria</taxon>
        <taxon>Pseudomonadati</taxon>
        <taxon>Thermodesulfobacteriota</taxon>
        <taxon>Desulfobacteria</taxon>
        <taxon>Desulfobacterales</taxon>
        <taxon>Desulfatibacillaceae</taxon>
        <taxon>Desulfatibacillum</taxon>
    </lineage>
</organism>
<sequence length="50" mass="5914">MLEFREKKFSGGASGKEKKINIYYNFVFQIKSQYIFVKLLRNSSLPVIRP</sequence>
<gene>
    <name evidence="1" type="ORF">SAMN02745216_05005</name>
</gene>
<proteinExistence type="predicted"/>
<evidence type="ECO:0000313" key="1">
    <source>
        <dbReference type="EMBL" id="SHL31690.1"/>
    </source>
</evidence>
<protein>
    <submittedName>
        <fullName evidence="1">Uncharacterized protein</fullName>
    </submittedName>
</protein>
<accession>A0A1M6ZMN4</accession>
<reference evidence="2" key="1">
    <citation type="submission" date="2016-11" db="EMBL/GenBank/DDBJ databases">
        <authorList>
            <person name="Varghese N."/>
            <person name="Submissions S."/>
        </authorList>
    </citation>
    <scope>NUCLEOTIDE SEQUENCE [LARGE SCALE GENOMIC DNA]</scope>
    <source>
        <strain evidence="2">DSM 16219</strain>
    </source>
</reference>
<keyword evidence="2" id="KW-1185">Reference proteome</keyword>
<evidence type="ECO:0000313" key="2">
    <source>
        <dbReference type="Proteomes" id="UP000183994"/>
    </source>
</evidence>
<dbReference type="AlphaFoldDB" id="A0A1M6ZMN4"/>
<name>A0A1M6ZMN4_9BACT</name>
<dbReference type="Proteomes" id="UP000183994">
    <property type="component" value="Unassembled WGS sequence"/>
</dbReference>